<gene>
    <name evidence="7" type="ORF">ACFQ1T_06770</name>
</gene>
<accession>A0ABW3GFR2</accession>
<dbReference type="Pfam" id="PF00753">
    <property type="entry name" value="Lactamase_B"/>
    <property type="match status" value="1"/>
</dbReference>
<evidence type="ECO:0000259" key="6">
    <source>
        <dbReference type="SMART" id="SM00849"/>
    </source>
</evidence>
<keyword evidence="2" id="KW-0479">Metal-binding</keyword>
<dbReference type="EMBL" id="JBHTJW010000002">
    <property type="protein sequence ID" value="MFD0929481.1"/>
    <property type="molecule type" value="Genomic_DNA"/>
</dbReference>
<dbReference type="SUPFAM" id="SSF56281">
    <property type="entry name" value="Metallo-hydrolase/oxidoreductase"/>
    <property type="match status" value="1"/>
</dbReference>
<keyword evidence="8" id="KW-1185">Reference proteome</keyword>
<feature type="domain" description="Metallo-beta-lactamase" evidence="6">
    <location>
        <begin position="102"/>
        <end position="308"/>
    </location>
</feature>
<dbReference type="CDD" id="cd07720">
    <property type="entry name" value="OPHC2-like_MBL-fold"/>
    <property type="match status" value="1"/>
</dbReference>
<evidence type="ECO:0000256" key="3">
    <source>
        <dbReference type="ARBA" id="ARBA00022801"/>
    </source>
</evidence>
<evidence type="ECO:0000313" key="8">
    <source>
        <dbReference type="Proteomes" id="UP001597106"/>
    </source>
</evidence>
<reference evidence="8" key="1">
    <citation type="journal article" date="2019" name="Int. J. Syst. Evol. Microbiol.">
        <title>The Global Catalogue of Microorganisms (GCM) 10K type strain sequencing project: providing services to taxonomists for standard genome sequencing and annotation.</title>
        <authorList>
            <consortium name="The Broad Institute Genomics Platform"/>
            <consortium name="The Broad Institute Genome Sequencing Center for Infectious Disease"/>
            <person name="Wu L."/>
            <person name="Ma J."/>
        </authorList>
    </citation>
    <scope>NUCLEOTIDE SEQUENCE [LARGE SCALE GENOMIC DNA]</scope>
    <source>
        <strain evidence="8">CCUG 59685</strain>
    </source>
</reference>
<name>A0ABW3GFR2_9PROT</name>
<evidence type="ECO:0000256" key="2">
    <source>
        <dbReference type="ARBA" id="ARBA00022723"/>
    </source>
</evidence>
<keyword evidence="3" id="KW-0378">Hydrolase</keyword>
<evidence type="ECO:0000256" key="4">
    <source>
        <dbReference type="ARBA" id="ARBA00022833"/>
    </source>
</evidence>
<feature type="chain" id="PRO_5045299997" evidence="5">
    <location>
        <begin position="30"/>
        <end position="337"/>
    </location>
</feature>
<comment type="caution">
    <text evidence="7">The sequence shown here is derived from an EMBL/GenBank/DDBJ whole genome shotgun (WGS) entry which is preliminary data.</text>
</comment>
<dbReference type="Proteomes" id="UP001597106">
    <property type="component" value="Unassembled WGS sequence"/>
</dbReference>
<feature type="signal peptide" evidence="5">
    <location>
        <begin position="1"/>
        <end position="29"/>
    </location>
</feature>
<keyword evidence="5" id="KW-0732">Signal</keyword>
<dbReference type="InterPro" id="IPR001279">
    <property type="entry name" value="Metallo-B-lactamas"/>
</dbReference>
<protein>
    <submittedName>
        <fullName evidence="7">MBL fold metallo-hydrolase</fullName>
    </submittedName>
</protein>
<dbReference type="Gene3D" id="3.60.15.10">
    <property type="entry name" value="Ribonuclease Z/Hydroxyacylglutathione hydrolase-like"/>
    <property type="match status" value="1"/>
</dbReference>
<organism evidence="7 8">
    <name type="scientific">Methylophilus glucosoxydans</name>
    <dbReference type="NCBI Taxonomy" id="752553"/>
    <lineage>
        <taxon>Bacteria</taxon>
        <taxon>Pseudomonadati</taxon>
        <taxon>Pseudomonadota</taxon>
        <taxon>Betaproteobacteria</taxon>
        <taxon>Nitrosomonadales</taxon>
        <taxon>Methylophilaceae</taxon>
        <taxon>Methylophilus</taxon>
    </lineage>
</organism>
<evidence type="ECO:0000313" key="7">
    <source>
        <dbReference type="EMBL" id="MFD0929481.1"/>
    </source>
</evidence>
<evidence type="ECO:0000256" key="1">
    <source>
        <dbReference type="ARBA" id="ARBA00007749"/>
    </source>
</evidence>
<dbReference type="InterPro" id="IPR036866">
    <property type="entry name" value="RibonucZ/Hydroxyglut_hydro"/>
</dbReference>
<dbReference type="SMART" id="SM00849">
    <property type="entry name" value="Lactamase_B"/>
    <property type="match status" value="1"/>
</dbReference>
<evidence type="ECO:0000256" key="5">
    <source>
        <dbReference type="SAM" id="SignalP"/>
    </source>
</evidence>
<comment type="similarity">
    <text evidence="1">Belongs to the metallo-beta-lactamase superfamily.</text>
</comment>
<sequence>MSNVQGRKRMGFKKTVLAIGLLLQCLAYANTSVAGAELPTASVAKYHAETGYYTFKLGTYEITVISDGTVPQDLHVLLKGAPQQTVDGLLNQVHLHNPVEASINVFLINTGNKLILVDTGAGDFFGKGFGGKFSERLNKLGVKLEDISDILITHIHTDHTGGLVHEGKAVFPNANIYVGKADIDFFLDAKNQNGVNGYDKAYFQQAQTAMQPYVALDHVKPLGGEQKILADFTAYPTPGHTPGHYYYRLESQGQSITFIGDSVHVEAVQFPHPDITITYDVDQPRAAKQRQAQFAQLAESSAMIAAPHLPYPGIGYINTQKSGFTFVRAEYHDRQGL</sequence>
<dbReference type="PANTHER" id="PTHR42978">
    <property type="entry name" value="QUORUM-QUENCHING LACTONASE YTNP-RELATED-RELATED"/>
    <property type="match status" value="1"/>
</dbReference>
<proteinExistence type="inferred from homology"/>
<dbReference type="InterPro" id="IPR051013">
    <property type="entry name" value="MBL_superfamily_lactonases"/>
</dbReference>
<dbReference type="RefSeq" id="WP_379075113.1">
    <property type="nucleotide sequence ID" value="NZ_JBHTJW010000002.1"/>
</dbReference>
<keyword evidence="4" id="KW-0862">Zinc</keyword>
<dbReference type="PANTHER" id="PTHR42978:SF6">
    <property type="entry name" value="QUORUM-QUENCHING LACTONASE YTNP-RELATED"/>
    <property type="match status" value="1"/>
</dbReference>